<dbReference type="PIRSF" id="PIRSF018472">
    <property type="entry name" value="MreD_proteobac"/>
    <property type="match status" value="1"/>
</dbReference>
<evidence type="ECO:0000256" key="5">
    <source>
        <dbReference type="ARBA" id="ARBA00022960"/>
    </source>
</evidence>
<keyword evidence="7 8" id="KW-0472">Membrane</keyword>
<evidence type="ECO:0000256" key="3">
    <source>
        <dbReference type="ARBA" id="ARBA00022475"/>
    </source>
</evidence>
<dbReference type="InterPro" id="IPR007227">
    <property type="entry name" value="Cell_shape_determining_MreD"/>
</dbReference>
<sequence length="158" mass="18057">MVMVKSQHSSVIYVTLLIAILLMLVPLPDNLRYARPEWVVMTLIYWAMALPQRVSIGVAWLTGLVVDVVTGGVLGIHAFAYSLVIYLVGRLHLQIRQYPLWQQAITILSLVFLVHFTVMFNAPISFSWANWMTLLTSTLVWPLVYAVLRKIRRSFQVS</sequence>
<dbReference type="AlphaFoldDB" id="A0A1E3GTI7"/>
<comment type="similarity">
    <text evidence="2 8">Belongs to the MreD family.</text>
</comment>
<keyword evidence="8" id="KW-0997">Cell inner membrane</keyword>
<evidence type="ECO:0000313" key="11">
    <source>
        <dbReference type="Proteomes" id="UP000094379"/>
    </source>
</evidence>
<dbReference type="Pfam" id="PF04093">
    <property type="entry name" value="MreD"/>
    <property type="match status" value="1"/>
</dbReference>
<dbReference type="EMBL" id="MCRI01000007">
    <property type="protein sequence ID" value="ODN67324.1"/>
    <property type="molecule type" value="Genomic_DNA"/>
</dbReference>
<evidence type="ECO:0000256" key="7">
    <source>
        <dbReference type="ARBA" id="ARBA00023136"/>
    </source>
</evidence>
<keyword evidence="3 8" id="KW-1003">Cell membrane</keyword>
<keyword evidence="6 9" id="KW-1133">Transmembrane helix</keyword>
<evidence type="ECO:0000313" key="10">
    <source>
        <dbReference type="EMBL" id="ODN67324.1"/>
    </source>
</evidence>
<evidence type="ECO:0000256" key="2">
    <source>
        <dbReference type="ARBA" id="ARBA00007776"/>
    </source>
</evidence>
<keyword evidence="5 8" id="KW-0133">Cell shape</keyword>
<dbReference type="PANTHER" id="PTHR37484:SF1">
    <property type="entry name" value="ROD SHAPE-DETERMINING PROTEIN MRED"/>
    <property type="match status" value="1"/>
</dbReference>
<evidence type="ECO:0000256" key="1">
    <source>
        <dbReference type="ARBA" id="ARBA00004651"/>
    </source>
</evidence>
<feature type="transmembrane region" description="Helical" evidence="9">
    <location>
        <begin position="43"/>
        <end position="62"/>
    </location>
</feature>
<evidence type="ECO:0000256" key="4">
    <source>
        <dbReference type="ARBA" id="ARBA00022692"/>
    </source>
</evidence>
<name>A0A1E3GTI7_9GAMM</name>
<keyword evidence="11" id="KW-1185">Reference proteome</keyword>
<dbReference type="NCBIfam" id="TIGR03426">
    <property type="entry name" value="shape_MreD"/>
    <property type="match status" value="1"/>
</dbReference>
<keyword evidence="4 9" id="KW-0812">Transmembrane</keyword>
<accession>A0A1E3GTI7</accession>
<comment type="function">
    <text evidence="8">Involved in formation of the rod shape of the cell. May also contribute to regulation of formation of penicillin-binding proteins.</text>
</comment>
<evidence type="ECO:0000256" key="8">
    <source>
        <dbReference type="PIRNR" id="PIRNR018472"/>
    </source>
</evidence>
<comment type="caution">
    <text evidence="10">The sequence shown here is derived from an EMBL/GenBank/DDBJ whole genome shotgun (WGS) entry which is preliminary data.</text>
</comment>
<dbReference type="GO" id="GO:0008360">
    <property type="term" value="P:regulation of cell shape"/>
    <property type="evidence" value="ECO:0007669"/>
    <property type="project" value="UniProtKB-UniRule"/>
</dbReference>
<evidence type="ECO:0000256" key="9">
    <source>
        <dbReference type="SAM" id="Phobius"/>
    </source>
</evidence>
<dbReference type="STRING" id="291169.A9E74_01051"/>
<evidence type="ECO:0000256" key="6">
    <source>
        <dbReference type="ARBA" id="ARBA00022989"/>
    </source>
</evidence>
<gene>
    <name evidence="10" type="primary">mreD</name>
    <name evidence="10" type="ORF">A9E74_01051</name>
</gene>
<feature type="transmembrane region" description="Helical" evidence="9">
    <location>
        <begin position="100"/>
        <end position="122"/>
    </location>
</feature>
<dbReference type="PATRIC" id="fig|291169.3.peg.1057"/>
<dbReference type="RefSeq" id="WP_069295564.1">
    <property type="nucleotide sequence ID" value="NZ_MCRI01000007.1"/>
</dbReference>
<organism evidence="10 11">
    <name type="scientific">Methylophaga muralis</name>
    <dbReference type="NCBI Taxonomy" id="291169"/>
    <lineage>
        <taxon>Bacteria</taxon>
        <taxon>Pseudomonadati</taxon>
        <taxon>Pseudomonadota</taxon>
        <taxon>Gammaproteobacteria</taxon>
        <taxon>Thiotrichales</taxon>
        <taxon>Piscirickettsiaceae</taxon>
        <taxon>Methylophaga</taxon>
    </lineage>
</organism>
<comment type="subcellular location">
    <subcellularLocation>
        <location evidence="8">Cell inner membrane</location>
    </subcellularLocation>
    <subcellularLocation>
        <location evidence="1">Cell membrane</location>
        <topology evidence="1">Multi-pass membrane protein</topology>
    </subcellularLocation>
</comment>
<proteinExistence type="inferred from homology"/>
<dbReference type="PANTHER" id="PTHR37484">
    <property type="entry name" value="ROD SHAPE-DETERMINING PROTEIN MRED"/>
    <property type="match status" value="1"/>
</dbReference>
<feature type="transmembrane region" description="Helical" evidence="9">
    <location>
        <begin position="128"/>
        <end position="148"/>
    </location>
</feature>
<dbReference type="Proteomes" id="UP000094379">
    <property type="component" value="Unassembled WGS sequence"/>
</dbReference>
<dbReference type="GO" id="GO:0005886">
    <property type="term" value="C:plasma membrane"/>
    <property type="evidence" value="ECO:0007669"/>
    <property type="project" value="UniProtKB-SubCell"/>
</dbReference>
<reference evidence="10 11" key="1">
    <citation type="submission" date="2016-07" db="EMBL/GenBank/DDBJ databases">
        <title>Draft Genome Sequence of Methylophaga muralis Bur 1.</title>
        <authorList>
            <person name="Vasilenko O.V."/>
            <person name="Doronina N.V."/>
            <person name="Shmareva M.N."/>
            <person name="Tarlachkov S.V."/>
            <person name="Mustakhimov I."/>
            <person name="Trotsenko Y.A."/>
        </authorList>
    </citation>
    <scope>NUCLEOTIDE SEQUENCE [LARGE SCALE GENOMIC DNA]</scope>
    <source>
        <strain evidence="10 11">Bur 1</strain>
    </source>
</reference>
<feature type="transmembrane region" description="Helical" evidence="9">
    <location>
        <begin position="68"/>
        <end position="88"/>
    </location>
</feature>
<protein>
    <recommendedName>
        <fullName evidence="8">Rod shape-determining protein MreD</fullName>
    </recommendedName>
</protein>
<dbReference type="InterPro" id="IPR026034">
    <property type="entry name" value="MreD_proteobac"/>
</dbReference>
<feature type="transmembrane region" description="Helical" evidence="9">
    <location>
        <begin position="12"/>
        <end position="31"/>
    </location>
</feature>